<reference evidence="1 2" key="1">
    <citation type="journal article" date="2019" name="Nat. Med.">
        <title>Preventing dysbiosis of the neonatal mouse intestinal microbiome protects against late-onset sepsis.</title>
        <authorList>
            <person name="Singer J.R."/>
            <person name="Blosser E.G."/>
            <person name="Zindl C.L."/>
            <person name="Silberger D.J."/>
            <person name="Conlan S."/>
            <person name="Laufer V.A."/>
            <person name="DiToro D."/>
            <person name="Deming C."/>
            <person name="Kumar R."/>
            <person name="Morrow C.D."/>
            <person name="Segre J.A."/>
            <person name="Gray M.J."/>
            <person name="Randolph D.A."/>
            <person name="Weaver C.T."/>
        </authorList>
    </citation>
    <scope>NUCLEOTIDE SEQUENCE [LARGE SCALE GENOMIC DNA]</scope>
    <source>
        <strain evidence="1 2">V10</strain>
    </source>
</reference>
<dbReference type="EMBL" id="CP040853">
    <property type="protein sequence ID" value="QIA91172.1"/>
    <property type="molecule type" value="Genomic_DNA"/>
</dbReference>
<protein>
    <submittedName>
        <fullName evidence="1">Uncharacterized protein</fullName>
    </submittedName>
</protein>
<sequence length="1152" mass="131597">MAVYTGQVAHKLSAKHKTGEKRSILGVTDNKTFGAIFGAFGQVGTISSNGKIQMLEIGSADSAKAELFVDPNELQKISEETFIKNNIDKIKMWAAVANYLEENAYSDMQGVLNQFDIHLDFKTLSNKFRSVIAQFYFRQIDRDAVERVLADETPDRARKDALSRSVVGIMKKGVIGYHGMEVLATVSVFGGKKGISIQNDTVTLNIKVEVDSSMSGSKANIKGPGSKIYKEQFTALKKAGADIGKKLSESKFTHNLRARAPLNEHMDEVKAHALSDTLEVFTLLESSLKGISANDLNLDAIDDFNPATAIKHLWTELHLSSEITFTGFKPKTANKDLRRYWDGEITADEFLQMYSDTFLEQLKTKIATRYKEENVAIDKYVETVFERSKDDCPNIPPEDLLVIAKTSTIEVIRMYHDKILEIKNVREALNLYWSSNTAHDNTIIVEATMRSSANIGRFLSNRDKKLKKDVEKFLKNHLTNIAEEAWVSYLNEHSDNVTEDKKLNLDYKWVDAILSDCIDRLFATADINPYTYPEAVSVFSRDILDPSSDIEPNKWFDEHFHQLKAESEEIKILQKTITDTIIPMVALQHSVNNTTDSVILRKLDKARVELFDILDDYRKKHTLAKLLSNKDYMIQQASKLPSWDEIEQYKIDNLYQIVSNYLEDHNVDNDTSNISRAISAIPDSFKDMYLSYSTNYVFMALGNYIGSLIDVLAHKTSESDQQRFELRQRVKNTIKSASFYFPGEIKSKLESMGNVSLESRYIDQVQDVVIAITNNIYKIADESIAALPYKTVKELLQLNYKSDNYVYNNLDDWLSESINDLDINSLLKGEKEDNPFIEYARSISASDFIYDADNLLNEYLAEYGIKDTATNAVHDYSKETYDRAERIIIKGVYDRATRFLTDKDEQKQFSDPNELMDHAIYDDDDWKDRVISNALDLKDLKYDLIWVVAQQLSPVLPEISTSDISDTLNKLPGYEIFNTTIEEAKSWVQEHLGDDLKSKVFIPEKDRIVGKKIIYDSGLKQLTKYIENLNPRMSQDDIRALNLPKRVEKFVDAESDKIFEQTYALDYSVSNIDSILYANLSPESMGTIYLPQDEIDAYWDNIEDEVISKLNRESNRDDTAYWVSIVHNNLEDASKLFYNKLSVSDFVEKFAN</sequence>
<dbReference type="AlphaFoldDB" id="A0AAE6WL55"/>
<dbReference type="Proteomes" id="UP000463931">
    <property type="component" value="Plasmid unnamed"/>
</dbReference>
<dbReference type="RefSeq" id="WP_163588407.1">
    <property type="nucleotide sequence ID" value="NZ_CP040853.1"/>
</dbReference>
<name>A0AAE6WL55_9LACO</name>
<accession>A0AAE6WL55</accession>
<evidence type="ECO:0000313" key="2">
    <source>
        <dbReference type="Proteomes" id="UP000463931"/>
    </source>
</evidence>
<keyword evidence="1" id="KW-0614">Plasmid</keyword>
<evidence type="ECO:0000313" key="1">
    <source>
        <dbReference type="EMBL" id="QIA91172.1"/>
    </source>
</evidence>
<proteinExistence type="predicted"/>
<geneLocation type="plasmid" evidence="1 2">
    <name>unnamed</name>
</geneLocation>
<organism evidence="1 2">
    <name type="scientific">Ligilactobacillus murinus</name>
    <dbReference type="NCBI Taxonomy" id="1622"/>
    <lineage>
        <taxon>Bacteria</taxon>
        <taxon>Bacillati</taxon>
        <taxon>Bacillota</taxon>
        <taxon>Bacilli</taxon>
        <taxon>Lactobacillales</taxon>
        <taxon>Lactobacillaceae</taxon>
        <taxon>Ligilactobacillus</taxon>
    </lineage>
</organism>
<gene>
    <name evidence="1" type="ORF">FEE40_13295</name>
</gene>